<reference evidence="2" key="1">
    <citation type="submission" date="2023-10" db="EMBL/GenBank/DDBJ databases">
        <title>Genome assembly of Pristionchus species.</title>
        <authorList>
            <person name="Yoshida K."/>
            <person name="Sommer R.J."/>
        </authorList>
    </citation>
    <scope>NUCLEOTIDE SEQUENCE</scope>
    <source>
        <strain evidence="2">RS5133</strain>
    </source>
</reference>
<evidence type="ECO:0000313" key="3">
    <source>
        <dbReference type="Proteomes" id="UP001432322"/>
    </source>
</evidence>
<dbReference type="Proteomes" id="UP001432322">
    <property type="component" value="Unassembled WGS sequence"/>
</dbReference>
<feature type="region of interest" description="Disordered" evidence="1">
    <location>
        <begin position="1"/>
        <end position="29"/>
    </location>
</feature>
<dbReference type="EMBL" id="BTSY01000005">
    <property type="protein sequence ID" value="GMT27171.1"/>
    <property type="molecule type" value="Genomic_DNA"/>
</dbReference>
<keyword evidence="3" id="KW-1185">Reference proteome</keyword>
<evidence type="ECO:0000313" key="2">
    <source>
        <dbReference type="EMBL" id="GMT27171.1"/>
    </source>
</evidence>
<feature type="compositionally biased region" description="Basic and acidic residues" evidence="1">
    <location>
        <begin position="1"/>
        <end position="19"/>
    </location>
</feature>
<comment type="caution">
    <text evidence="2">The sequence shown here is derived from an EMBL/GenBank/DDBJ whole genome shotgun (WGS) entry which is preliminary data.</text>
</comment>
<gene>
    <name evidence="2" type="ORF">PFISCL1PPCAC_18468</name>
</gene>
<name>A0AAV5W8N7_9BILA</name>
<evidence type="ECO:0000256" key="1">
    <source>
        <dbReference type="SAM" id="MobiDB-lite"/>
    </source>
</evidence>
<protein>
    <submittedName>
        <fullName evidence="2">Uncharacterized protein</fullName>
    </submittedName>
</protein>
<feature type="non-terminal residue" evidence="2">
    <location>
        <position position="68"/>
    </location>
</feature>
<proteinExistence type="predicted"/>
<sequence>LPSAPEEKTIDHEIIERPESSSFSTQSEPLMNDATHVLDYCIDGKSMGCRFGGGSVHYHLRRREEERF</sequence>
<accession>A0AAV5W8N7</accession>
<feature type="compositionally biased region" description="Polar residues" evidence="1">
    <location>
        <begin position="20"/>
        <end position="29"/>
    </location>
</feature>
<feature type="non-terminal residue" evidence="2">
    <location>
        <position position="1"/>
    </location>
</feature>
<dbReference type="AlphaFoldDB" id="A0AAV5W8N7"/>
<organism evidence="2 3">
    <name type="scientific">Pristionchus fissidentatus</name>
    <dbReference type="NCBI Taxonomy" id="1538716"/>
    <lineage>
        <taxon>Eukaryota</taxon>
        <taxon>Metazoa</taxon>
        <taxon>Ecdysozoa</taxon>
        <taxon>Nematoda</taxon>
        <taxon>Chromadorea</taxon>
        <taxon>Rhabditida</taxon>
        <taxon>Rhabditina</taxon>
        <taxon>Diplogasteromorpha</taxon>
        <taxon>Diplogasteroidea</taxon>
        <taxon>Neodiplogasteridae</taxon>
        <taxon>Pristionchus</taxon>
    </lineage>
</organism>